<dbReference type="Gene3D" id="3.30.1330.60">
    <property type="entry name" value="OmpA-like domain"/>
    <property type="match status" value="1"/>
</dbReference>
<sequence>MLIRILSFVYLIFISFYSFANSKQLEIRVIDEFAMPVENAIFSILDKSRSHKVIQEQKTTDGTFHLTIDYDKEYYFMIQSQAFFVSHLFLSFHEIKNQSLEGDILNTQNTNVRILSKNTIAVTLKRIPYFQFLAKDQHTGEYIEAEYSIRLNKTGAVAIQKARKGEPIEYLPEMFCTFEVSVRKDNYLAYTQEFLYDNSFKGMERIFELKTDSTNIRKDLLAPTLVKQIAKPVPKIITPAPDLIIPFEQGSFYLTAKTQGQLNDLINQIQSTQNATIRIVGSHDGIGSTKLNSYLAYLRAIVIQIYLDNHSLKGVKTVIQTIVSPATDSSLAARRVAKIYIENPQDFISSK</sequence>
<dbReference type="InterPro" id="IPR006665">
    <property type="entry name" value="OmpA-like"/>
</dbReference>
<name>A0ABT6YTU6_9BACT</name>
<dbReference type="InterPro" id="IPR036737">
    <property type="entry name" value="OmpA-like_sf"/>
</dbReference>
<evidence type="ECO:0000313" key="2">
    <source>
        <dbReference type="EMBL" id="MDI9867022.1"/>
    </source>
</evidence>
<comment type="caution">
    <text evidence="2">The sequence shown here is derived from an EMBL/GenBank/DDBJ whole genome shotgun (WGS) entry which is preliminary data.</text>
</comment>
<feature type="domain" description="OmpA-like" evidence="1">
    <location>
        <begin position="247"/>
        <end position="315"/>
    </location>
</feature>
<reference evidence="2 3" key="1">
    <citation type="submission" date="2023-05" db="EMBL/GenBank/DDBJ databases">
        <title>Novel species of genus Flectobacillus isolated from stream in China.</title>
        <authorList>
            <person name="Lu H."/>
        </authorList>
    </citation>
    <scope>NUCLEOTIDE SEQUENCE [LARGE SCALE GENOMIC DNA]</scope>
    <source>
        <strain evidence="2 3">DC10W</strain>
    </source>
</reference>
<proteinExistence type="predicted"/>
<dbReference type="SUPFAM" id="SSF103088">
    <property type="entry name" value="OmpA-like"/>
    <property type="match status" value="1"/>
</dbReference>
<keyword evidence="3" id="KW-1185">Reference proteome</keyword>
<evidence type="ECO:0000313" key="3">
    <source>
        <dbReference type="Proteomes" id="UP001236569"/>
    </source>
</evidence>
<dbReference type="Pfam" id="PF00691">
    <property type="entry name" value="OmpA"/>
    <property type="match status" value="1"/>
</dbReference>
<dbReference type="EMBL" id="JASHID010000022">
    <property type="protein sequence ID" value="MDI9867022.1"/>
    <property type="molecule type" value="Genomic_DNA"/>
</dbReference>
<dbReference type="RefSeq" id="WP_283371734.1">
    <property type="nucleotide sequence ID" value="NZ_JASHID010000022.1"/>
</dbReference>
<gene>
    <name evidence="2" type="ORF">QM480_21965</name>
</gene>
<dbReference type="Proteomes" id="UP001236569">
    <property type="component" value="Unassembled WGS sequence"/>
</dbReference>
<accession>A0ABT6YTU6</accession>
<evidence type="ECO:0000259" key="1">
    <source>
        <dbReference type="Pfam" id="PF00691"/>
    </source>
</evidence>
<organism evidence="2 3">
    <name type="scientific">Flectobacillus longus</name>
    <dbReference type="NCBI Taxonomy" id="2984207"/>
    <lineage>
        <taxon>Bacteria</taxon>
        <taxon>Pseudomonadati</taxon>
        <taxon>Bacteroidota</taxon>
        <taxon>Cytophagia</taxon>
        <taxon>Cytophagales</taxon>
        <taxon>Flectobacillaceae</taxon>
        <taxon>Flectobacillus</taxon>
    </lineage>
</organism>
<protein>
    <submittedName>
        <fullName evidence="2">OmpA family protein</fullName>
    </submittedName>
</protein>